<comment type="caution">
    <text evidence="7">The sequence shown here is derived from an EMBL/GenBank/DDBJ whole genome shotgun (WGS) entry which is preliminary data.</text>
</comment>
<dbReference type="Pfam" id="PF12833">
    <property type="entry name" value="HTH_18"/>
    <property type="match status" value="1"/>
</dbReference>
<dbReference type="InterPro" id="IPR018060">
    <property type="entry name" value="HTH_AraC"/>
</dbReference>
<evidence type="ECO:0000256" key="3">
    <source>
        <dbReference type="ARBA" id="ARBA00023163"/>
    </source>
</evidence>
<dbReference type="OrthoDB" id="159632at2"/>
<dbReference type="SUPFAM" id="SSF46689">
    <property type="entry name" value="Homeodomain-like"/>
    <property type="match status" value="2"/>
</dbReference>
<accession>A0A4S4BWI9</accession>
<dbReference type="PANTHER" id="PTHR43280:SF10">
    <property type="entry name" value="REGULATORY PROTEIN POCR"/>
    <property type="match status" value="1"/>
</dbReference>
<dbReference type="PANTHER" id="PTHR43280">
    <property type="entry name" value="ARAC-FAMILY TRANSCRIPTIONAL REGULATOR"/>
    <property type="match status" value="1"/>
</dbReference>
<dbReference type="InterPro" id="IPR018062">
    <property type="entry name" value="HTH_AraC-typ_CS"/>
</dbReference>
<dbReference type="SMART" id="SM00342">
    <property type="entry name" value="HTH_ARAC"/>
    <property type="match status" value="1"/>
</dbReference>
<evidence type="ECO:0000256" key="2">
    <source>
        <dbReference type="ARBA" id="ARBA00023125"/>
    </source>
</evidence>
<dbReference type="PROSITE" id="PS00041">
    <property type="entry name" value="HTH_ARAC_FAMILY_1"/>
    <property type="match status" value="1"/>
</dbReference>
<organism evidence="7 8">
    <name type="scientific">Cohnella fermenti</name>
    <dbReference type="NCBI Taxonomy" id="2565925"/>
    <lineage>
        <taxon>Bacteria</taxon>
        <taxon>Bacillati</taxon>
        <taxon>Bacillota</taxon>
        <taxon>Bacilli</taxon>
        <taxon>Bacillales</taxon>
        <taxon>Paenibacillaceae</taxon>
        <taxon>Cohnella</taxon>
    </lineage>
</organism>
<keyword evidence="1" id="KW-0805">Transcription regulation</keyword>
<gene>
    <name evidence="7" type="ORF">E6C55_13915</name>
</gene>
<keyword evidence="8" id="KW-1185">Reference proteome</keyword>
<evidence type="ECO:0000256" key="4">
    <source>
        <dbReference type="PROSITE-ProRule" id="PRU00169"/>
    </source>
</evidence>
<protein>
    <submittedName>
        <fullName evidence="7">Response regulator</fullName>
    </submittedName>
</protein>
<dbReference type="PROSITE" id="PS01124">
    <property type="entry name" value="HTH_ARAC_FAMILY_2"/>
    <property type="match status" value="1"/>
</dbReference>
<dbReference type="SMART" id="SM00448">
    <property type="entry name" value="REC"/>
    <property type="match status" value="1"/>
</dbReference>
<keyword evidence="2" id="KW-0238">DNA-binding</keyword>
<dbReference type="Gene3D" id="3.40.50.2300">
    <property type="match status" value="1"/>
</dbReference>
<dbReference type="GO" id="GO:0000160">
    <property type="term" value="P:phosphorelay signal transduction system"/>
    <property type="evidence" value="ECO:0007669"/>
    <property type="project" value="InterPro"/>
</dbReference>
<reference evidence="7 8" key="1">
    <citation type="submission" date="2019-04" db="EMBL/GenBank/DDBJ databases">
        <title>Cohnella sp. nov. isolated from preserved vegetables.</title>
        <authorList>
            <person name="Lin S.-Y."/>
            <person name="Hung M.-H."/>
            <person name="Young C.-C."/>
        </authorList>
    </citation>
    <scope>NUCLEOTIDE SEQUENCE [LARGE SCALE GENOMIC DNA]</scope>
    <source>
        <strain evidence="7 8">CC-MHH1044</strain>
    </source>
</reference>
<dbReference type="RefSeq" id="WP_136370401.1">
    <property type="nucleotide sequence ID" value="NZ_SSOB01000015.1"/>
</dbReference>
<evidence type="ECO:0000259" key="5">
    <source>
        <dbReference type="PROSITE" id="PS01124"/>
    </source>
</evidence>
<dbReference type="GO" id="GO:0003700">
    <property type="term" value="F:DNA-binding transcription factor activity"/>
    <property type="evidence" value="ECO:0007669"/>
    <property type="project" value="InterPro"/>
</dbReference>
<evidence type="ECO:0000313" key="7">
    <source>
        <dbReference type="EMBL" id="THF78813.1"/>
    </source>
</evidence>
<name>A0A4S4BWI9_9BACL</name>
<dbReference type="AlphaFoldDB" id="A0A4S4BWI9"/>
<dbReference type="CDD" id="cd17536">
    <property type="entry name" value="REC_YesN-like"/>
    <property type="match status" value="1"/>
</dbReference>
<evidence type="ECO:0000259" key="6">
    <source>
        <dbReference type="PROSITE" id="PS50110"/>
    </source>
</evidence>
<feature type="domain" description="Response regulatory" evidence="6">
    <location>
        <begin position="2"/>
        <end position="119"/>
    </location>
</feature>
<dbReference type="InterPro" id="IPR011006">
    <property type="entry name" value="CheY-like_superfamily"/>
</dbReference>
<keyword evidence="4" id="KW-0597">Phosphoprotein</keyword>
<dbReference type="GO" id="GO:0043565">
    <property type="term" value="F:sequence-specific DNA binding"/>
    <property type="evidence" value="ECO:0007669"/>
    <property type="project" value="InterPro"/>
</dbReference>
<keyword evidence="3" id="KW-0804">Transcription</keyword>
<dbReference type="Pfam" id="PF00072">
    <property type="entry name" value="Response_reg"/>
    <property type="match status" value="1"/>
</dbReference>
<dbReference type="InterPro" id="IPR009057">
    <property type="entry name" value="Homeodomain-like_sf"/>
</dbReference>
<dbReference type="InterPro" id="IPR001789">
    <property type="entry name" value="Sig_transdc_resp-reg_receiver"/>
</dbReference>
<dbReference type="SUPFAM" id="SSF52172">
    <property type="entry name" value="CheY-like"/>
    <property type="match status" value="1"/>
</dbReference>
<dbReference type="EMBL" id="SSOB01000015">
    <property type="protein sequence ID" value="THF78813.1"/>
    <property type="molecule type" value="Genomic_DNA"/>
</dbReference>
<feature type="modified residue" description="4-aspartylphosphate" evidence="4">
    <location>
        <position position="54"/>
    </location>
</feature>
<dbReference type="Proteomes" id="UP000310636">
    <property type="component" value="Unassembled WGS sequence"/>
</dbReference>
<sequence>MKVLLVDDERHVREAIKLLVDWEELGIADILEADNGEDAMAAIEREAPDIVVTDMRMPLRDGVELLAWMKERDYPGRRIVVSGHDDFHLVRSTMKYGGQDYLLKPVDPEQLREALGKAVASLEQECRERRLTQKRNIEMNRLKPVYWDKIFSNLVTEPASFGAVRETLEEEFKLGGARQARVVILSLDTANRIVMSKYSRNRDLLFFTVTNVCNEFLRSERRAFGFACRSWNSENEALILLWERHGETAELLERIEQGFEATLKCRFDLGVGLVEAFPDGLPISYESARAALKQRHLHGRDSCIYEPEPGERGRDRNVMADIARYIEDNYDRELTLADIASQFYLSREYISRRFKQEFGENLSDFLGRIRIERAKLLLANPLLRIADIAERVGFSDEKYFSKVFKKLEGVSPNQYRKSGGEE</sequence>
<evidence type="ECO:0000256" key="1">
    <source>
        <dbReference type="ARBA" id="ARBA00023015"/>
    </source>
</evidence>
<evidence type="ECO:0000313" key="8">
    <source>
        <dbReference type="Proteomes" id="UP000310636"/>
    </source>
</evidence>
<proteinExistence type="predicted"/>
<dbReference type="PRINTS" id="PR00032">
    <property type="entry name" value="HTHARAC"/>
</dbReference>
<dbReference type="InterPro" id="IPR020449">
    <property type="entry name" value="Tscrpt_reg_AraC-type_HTH"/>
</dbReference>
<feature type="domain" description="HTH araC/xylS-type" evidence="5">
    <location>
        <begin position="320"/>
        <end position="418"/>
    </location>
</feature>
<dbReference type="Gene3D" id="1.10.10.60">
    <property type="entry name" value="Homeodomain-like"/>
    <property type="match status" value="2"/>
</dbReference>
<dbReference type="PROSITE" id="PS50110">
    <property type="entry name" value="RESPONSE_REGULATORY"/>
    <property type="match status" value="1"/>
</dbReference>